<dbReference type="AlphaFoldDB" id="A0A0G1CJN9"/>
<dbReference type="EMBL" id="LCFB01000003">
    <property type="protein sequence ID" value="KKS86040.1"/>
    <property type="molecule type" value="Genomic_DNA"/>
</dbReference>
<reference evidence="1 2" key="1">
    <citation type="journal article" date="2015" name="Nature">
        <title>rRNA introns, odd ribosomes, and small enigmatic genomes across a large radiation of phyla.</title>
        <authorList>
            <person name="Brown C.T."/>
            <person name="Hug L.A."/>
            <person name="Thomas B.C."/>
            <person name="Sharon I."/>
            <person name="Castelle C.J."/>
            <person name="Singh A."/>
            <person name="Wilkins M.J."/>
            <person name="Williams K.H."/>
            <person name="Banfield J.F."/>
        </authorList>
    </citation>
    <scope>NUCLEOTIDE SEQUENCE [LARGE SCALE GENOMIC DNA]</scope>
</reference>
<organism evidence="1 2">
    <name type="scientific">Candidatus Gottesmanbacteria bacterium GW2011_GWA1_43_11</name>
    <dbReference type="NCBI Taxonomy" id="1618436"/>
    <lineage>
        <taxon>Bacteria</taxon>
        <taxon>Candidatus Gottesmaniibacteriota</taxon>
    </lineage>
</organism>
<name>A0A0G1CJN9_9BACT</name>
<evidence type="ECO:0000313" key="2">
    <source>
        <dbReference type="Proteomes" id="UP000034543"/>
    </source>
</evidence>
<comment type="caution">
    <text evidence="1">The sequence shown here is derived from an EMBL/GenBank/DDBJ whole genome shotgun (WGS) entry which is preliminary data.</text>
</comment>
<protein>
    <recommendedName>
        <fullName evidence="3">Antitoxin</fullName>
    </recommendedName>
</protein>
<evidence type="ECO:0000313" key="1">
    <source>
        <dbReference type="EMBL" id="KKS86040.1"/>
    </source>
</evidence>
<gene>
    <name evidence="1" type="ORF">UV59_C0003G0035</name>
</gene>
<dbReference type="STRING" id="1618436.UV59_C0003G0035"/>
<proteinExistence type="predicted"/>
<dbReference type="Proteomes" id="UP000034543">
    <property type="component" value="Unassembled WGS sequence"/>
</dbReference>
<evidence type="ECO:0008006" key="3">
    <source>
        <dbReference type="Google" id="ProtNLM"/>
    </source>
</evidence>
<accession>A0A0G1CJN9</accession>
<sequence>MYMNYITTTELRTKSTELVTNLLSGKSVTLVHRSKIIGQIKPAVTPKTMTNARVKRLQQLARELNLPKIMYREREKIYRTRMLRKYGKNLS</sequence>